<feature type="domain" description="Metallo-beta-lactamase" evidence="2">
    <location>
        <begin position="66"/>
        <end position="231"/>
    </location>
</feature>
<dbReference type="SMART" id="SM00849">
    <property type="entry name" value="Lactamase_B"/>
    <property type="match status" value="1"/>
</dbReference>
<name>A0A346Y4C1_9ACTN</name>
<dbReference type="InterPro" id="IPR001279">
    <property type="entry name" value="Metallo-B-lactamas"/>
</dbReference>
<evidence type="ECO:0000313" key="3">
    <source>
        <dbReference type="EMBL" id="AXV09318.1"/>
    </source>
</evidence>
<dbReference type="EMBL" id="CP031165">
    <property type="protein sequence ID" value="AXV09318.1"/>
    <property type="molecule type" value="Genomic_DNA"/>
</dbReference>
<dbReference type="InterPro" id="IPR036866">
    <property type="entry name" value="RibonucZ/Hydroxyglut_hydro"/>
</dbReference>
<proteinExistence type="predicted"/>
<dbReference type="PANTHER" id="PTHR42951">
    <property type="entry name" value="METALLO-BETA-LACTAMASE DOMAIN-CONTAINING"/>
    <property type="match status" value="1"/>
</dbReference>
<organism evidence="3 4">
    <name type="scientific">Euzebya pacifica</name>
    <dbReference type="NCBI Taxonomy" id="1608957"/>
    <lineage>
        <taxon>Bacteria</taxon>
        <taxon>Bacillati</taxon>
        <taxon>Actinomycetota</taxon>
        <taxon>Nitriliruptoria</taxon>
        <taxon>Euzebyales</taxon>
    </lineage>
</organism>
<dbReference type="InterPro" id="IPR050855">
    <property type="entry name" value="NDM-1-like"/>
</dbReference>
<gene>
    <name evidence="3" type="ORF">DVS28_a4657</name>
</gene>
<sequence length="251" mass="24482">MVVVGFAGACSSDDQPVLQATAAGPTPAADPTAADSTPTADPATASDDATSADAGQIVPYTVDLDFVAAFVLVRGGEAAIVDTGVAGSEGAIEAVLAEAGVGWGEVGHVILTHQHGDHAGSLEAVAGLASGAALYGGAADIPNMTAPREISAVGDGDTVFDLAIIETPGHTAGHLSVHDPASRLLITGDALVGEGGALSGPASQFSADMATAITSVGKLAELDVQRTLVSHGFPVEGGTAELVALAEQLGG</sequence>
<feature type="compositionally biased region" description="Low complexity" evidence="1">
    <location>
        <begin position="20"/>
        <end position="50"/>
    </location>
</feature>
<dbReference type="OrthoDB" id="3196337at2"/>
<evidence type="ECO:0000256" key="1">
    <source>
        <dbReference type="SAM" id="MobiDB-lite"/>
    </source>
</evidence>
<protein>
    <submittedName>
        <fullName evidence="3">Metallo-beta-lactamase superfamily protein</fullName>
    </submittedName>
</protein>
<keyword evidence="4" id="KW-1185">Reference proteome</keyword>
<reference evidence="3 4" key="1">
    <citation type="submission" date="2018-09" db="EMBL/GenBank/DDBJ databases">
        <title>Complete genome sequence of Euzebya sp. DY32-46 isolated from seawater of Pacific Ocean.</title>
        <authorList>
            <person name="Xu L."/>
            <person name="Wu Y.-H."/>
            <person name="Xu X.-W."/>
        </authorList>
    </citation>
    <scope>NUCLEOTIDE SEQUENCE [LARGE SCALE GENOMIC DNA]</scope>
    <source>
        <strain evidence="3 4">DY32-46</strain>
    </source>
</reference>
<accession>A0A346Y4C1</accession>
<dbReference type="Proteomes" id="UP000264006">
    <property type="component" value="Chromosome"/>
</dbReference>
<dbReference type="KEGG" id="euz:DVS28_a4657"/>
<dbReference type="AlphaFoldDB" id="A0A346Y4C1"/>
<evidence type="ECO:0000259" key="2">
    <source>
        <dbReference type="SMART" id="SM00849"/>
    </source>
</evidence>
<evidence type="ECO:0000313" key="4">
    <source>
        <dbReference type="Proteomes" id="UP000264006"/>
    </source>
</evidence>
<dbReference type="PANTHER" id="PTHR42951:SF17">
    <property type="entry name" value="METALLO-BETA-LACTAMASE DOMAIN-CONTAINING PROTEIN"/>
    <property type="match status" value="1"/>
</dbReference>
<dbReference type="Gene3D" id="3.60.15.10">
    <property type="entry name" value="Ribonuclease Z/Hydroxyacylglutathione hydrolase-like"/>
    <property type="match status" value="1"/>
</dbReference>
<dbReference type="CDD" id="cd07721">
    <property type="entry name" value="yflN-like_MBL-fold"/>
    <property type="match status" value="1"/>
</dbReference>
<dbReference type="Pfam" id="PF00753">
    <property type="entry name" value="Lactamase_B"/>
    <property type="match status" value="1"/>
</dbReference>
<feature type="region of interest" description="Disordered" evidence="1">
    <location>
        <begin position="16"/>
        <end position="50"/>
    </location>
</feature>
<dbReference type="SUPFAM" id="SSF56281">
    <property type="entry name" value="Metallo-hydrolase/oxidoreductase"/>
    <property type="match status" value="1"/>
</dbReference>